<evidence type="ECO:0000256" key="2">
    <source>
        <dbReference type="SAM" id="SignalP"/>
    </source>
</evidence>
<evidence type="ECO:0000256" key="1">
    <source>
        <dbReference type="SAM" id="MobiDB-lite"/>
    </source>
</evidence>
<name>A0ABU7GAJ7_9SPHN</name>
<feature type="signal peptide" evidence="2">
    <location>
        <begin position="1"/>
        <end position="26"/>
    </location>
</feature>
<organism evidence="3 4">
    <name type="scientific">Altererythrobacter litoralis</name>
    <dbReference type="NCBI Taxonomy" id="3113904"/>
    <lineage>
        <taxon>Bacteria</taxon>
        <taxon>Pseudomonadati</taxon>
        <taxon>Pseudomonadota</taxon>
        <taxon>Alphaproteobacteria</taxon>
        <taxon>Sphingomonadales</taxon>
        <taxon>Erythrobacteraceae</taxon>
        <taxon>Altererythrobacter</taxon>
    </lineage>
</organism>
<dbReference type="Proteomes" id="UP001343492">
    <property type="component" value="Unassembled WGS sequence"/>
</dbReference>
<evidence type="ECO:0000313" key="3">
    <source>
        <dbReference type="EMBL" id="MEE1876110.1"/>
    </source>
</evidence>
<dbReference type="EMBL" id="JAZDQV010000001">
    <property type="protein sequence ID" value="MEE1876110.1"/>
    <property type="molecule type" value="Genomic_DNA"/>
</dbReference>
<gene>
    <name evidence="3" type="ORF">VRS74_00240</name>
</gene>
<dbReference type="RefSeq" id="WP_354143225.1">
    <property type="nucleotide sequence ID" value="NZ_JAZDQV010000001.1"/>
</dbReference>
<feature type="region of interest" description="Disordered" evidence="1">
    <location>
        <begin position="212"/>
        <end position="255"/>
    </location>
</feature>
<evidence type="ECO:0008006" key="5">
    <source>
        <dbReference type="Google" id="ProtNLM"/>
    </source>
</evidence>
<keyword evidence="2" id="KW-0732">Signal</keyword>
<comment type="caution">
    <text evidence="3">The sequence shown here is derived from an EMBL/GenBank/DDBJ whole genome shotgun (WGS) entry which is preliminary data.</text>
</comment>
<sequence length="255" mass="27743">MAQINRFAALSGLIAALSMAATPAAAADMPRAAPSANSAIPMHGVFDADSLKAERHRYWRYRHRDRIDAGDVLAGVLIIGGIAAIANAASNSERDRRYLDERYRDSRYERQDYRDRRDTRRSTGGRGIDGAVDMCVAEIERDVRIDSVDSVDRSGDGWRVTGTIFNGDRFTCQIGADGRIDTVDYGDGFAAAEPVQGNQHSDDRYRAAWANVDRGAQPATGERAEQLPSYPGGPIDGDLQDGGDDRYGMAESPGN</sequence>
<accession>A0ABU7GAJ7</accession>
<proteinExistence type="predicted"/>
<reference evidence="3 4" key="1">
    <citation type="submission" date="2024-01" db="EMBL/GenBank/DDBJ databases">
        <title>The genome sequence of Erythrobacteraceae sp. strain 1XM1-14.</title>
        <authorList>
            <person name="Liu Y."/>
        </authorList>
    </citation>
    <scope>NUCLEOTIDE SEQUENCE [LARGE SCALE GENOMIC DNA]</scope>
    <source>
        <strain evidence="3 4">1XM1-14</strain>
    </source>
</reference>
<keyword evidence="4" id="KW-1185">Reference proteome</keyword>
<evidence type="ECO:0000313" key="4">
    <source>
        <dbReference type="Proteomes" id="UP001343492"/>
    </source>
</evidence>
<feature type="chain" id="PRO_5046866745" description="Secreted protein" evidence="2">
    <location>
        <begin position="27"/>
        <end position="255"/>
    </location>
</feature>
<protein>
    <recommendedName>
        <fullName evidence="5">Secreted protein</fullName>
    </recommendedName>
</protein>